<dbReference type="RefSeq" id="WP_106159266.1">
    <property type="nucleotide sequence ID" value="NZ_PVTT01000001.1"/>
</dbReference>
<reference evidence="3 4" key="1">
    <citation type="submission" date="2018-03" db="EMBL/GenBank/DDBJ databases">
        <title>Genomic Encyclopedia of Archaeal and Bacterial Type Strains, Phase II (KMG-II): from individual species to whole genera.</title>
        <authorList>
            <person name="Goeker M."/>
        </authorList>
    </citation>
    <scope>NUCLEOTIDE SEQUENCE [LARGE SCALE GENOMIC DNA]</scope>
    <source>
        <strain evidence="3 4">DSM 29318</strain>
    </source>
</reference>
<dbReference type="PANTHER" id="PTHR38342:SF2">
    <property type="entry name" value="INNER MEMBRANE OR EXPORTED"/>
    <property type="match status" value="1"/>
</dbReference>
<sequence length="143" mass="14625">MRPAILALSLLAAPAAAQTMIDVETDRSVPEAVAALTDAVEGAGARVVATVDHQANAATVDAELRPLTKVIFGNPALGTPIMQADPRAGILLPQMVLVWEDADGQVRLSYLDPAEAMGGLDVPPELLEPVAGALRNLTAAAAG</sequence>
<evidence type="ECO:0000313" key="4">
    <source>
        <dbReference type="Proteomes" id="UP000238801"/>
    </source>
</evidence>
<dbReference type="OrthoDB" id="9799367at2"/>
<keyword evidence="4" id="KW-1185">Reference proteome</keyword>
<dbReference type="CDD" id="cd14797">
    <property type="entry name" value="DUF302"/>
    <property type="match status" value="1"/>
</dbReference>
<feature type="chain" id="PRO_5015467380" evidence="1">
    <location>
        <begin position="18"/>
        <end position="143"/>
    </location>
</feature>
<dbReference type="Gene3D" id="3.30.310.70">
    <property type="entry name" value="TT1751-like domain"/>
    <property type="match status" value="1"/>
</dbReference>
<name>A0A2T0X7D0_9RHOB</name>
<accession>A0A2T0X7D0</accession>
<dbReference type="EMBL" id="PVTT01000001">
    <property type="protein sequence ID" value="PRY94805.1"/>
    <property type="molecule type" value="Genomic_DNA"/>
</dbReference>
<evidence type="ECO:0000256" key="1">
    <source>
        <dbReference type="SAM" id="SignalP"/>
    </source>
</evidence>
<evidence type="ECO:0000259" key="2">
    <source>
        <dbReference type="Pfam" id="PF03625"/>
    </source>
</evidence>
<protein>
    <submittedName>
        <fullName evidence="3">Uncharacterized protein (DUF302 family)</fullName>
    </submittedName>
</protein>
<dbReference type="SUPFAM" id="SSF103247">
    <property type="entry name" value="TT1751-like"/>
    <property type="match status" value="1"/>
</dbReference>
<evidence type="ECO:0000313" key="3">
    <source>
        <dbReference type="EMBL" id="PRY94805.1"/>
    </source>
</evidence>
<dbReference type="AlphaFoldDB" id="A0A2T0X7D0"/>
<dbReference type="PANTHER" id="PTHR38342">
    <property type="entry name" value="SLR5037 PROTEIN"/>
    <property type="match status" value="1"/>
</dbReference>
<dbReference type="Pfam" id="PF03625">
    <property type="entry name" value="DUF302"/>
    <property type="match status" value="1"/>
</dbReference>
<organism evidence="3 4">
    <name type="scientific">Hasllibacter halocynthiae</name>
    <dbReference type="NCBI Taxonomy" id="595589"/>
    <lineage>
        <taxon>Bacteria</taxon>
        <taxon>Pseudomonadati</taxon>
        <taxon>Pseudomonadota</taxon>
        <taxon>Alphaproteobacteria</taxon>
        <taxon>Rhodobacterales</taxon>
        <taxon>Roseobacteraceae</taxon>
        <taxon>Hasllibacter</taxon>
    </lineage>
</organism>
<dbReference type="InterPro" id="IPR005180">
    <property type="entry name" value="DUF302"/>
</dbReference>
<proteinExistence type="predicted"/>
<keyword evidence="1" id="KW-0732">Signal</keyword>
<gene>
    <name evidence="3" type="ORF">BCF33_0405</name>
</gene>
<comment type="caution">
    <text evidence="3">The sequence shown here is derived from an EMBL/GenBank/DDBJ whole genome shotgun (WGS) entry which is preliminary data.</text>
</comment>
<dbReference type="Proteomes" id="UP000238801">
    <property type="component" value="Unassembled WGS sequence"/>
</dbReference>
<feature type="domain" description="DUF302" evidence="2">
    <location>
        <begin position="51"/>
        <end position="113"/>
    </location>
</feature>
<feature type="signal peptide" evidence="1">
    <location>
        <begin position="1"/>
        <end position="17"/>
    </location>
</feature>
<dbReference type="InterPro" id="IPR035923">
    <property type="entry name" value="TT1751-like_sf"/>
</dbReference>